<dbReference type="GO" id="GO:0009307">
    <property type="term" value="P:DNA restriction-modification system"/>
    <property type="evidence" value="ECO:0007669"/>
    <property type="project" value="UniProtKB-KW"/>
</dbReference>
<keyword evidence="1 6" id="KW-0489">Methyltransferase</keyword>
<dbReference type="SUPFAM" id="SSF53335">
    <property type="entry name" value="S-adenosyl-L-methionine-dependent methyltransferases"/>
    <property type="match status" value="1"/>
</dbReference>
<dbReference type="GO" id="GO:0032259">
    <property type="term" value="P:methylation"/>
    <property type="evidence" value="ECO:0007669"/>
    <property type="project" value="UniProtKB-KW"/>
</dbReference>
<dbReference type="EMBL" id="OFSM01000002">
    <property type="protein sequence ID" value="SOY27688.1"/>
    <property type="molecule type" value="Genomic_DNA"/>
</dbReference>
<keyword evidence="2 6" id="KW-0808">Transferase</keyword>
<accession>A0A2K4ZB42</accession>
<dbReference type="Proteomes" id="UP000236311">
    <property type="component" value="Unassembled WGS sequence"/>
</dbReference>
<proteinExistence type="inferred from homology"/>
<evidence type="ECO:0000256" key="1">
    <source>
        <dbReference type="ARBA" id="ARBA00022603"/>
    </source>
</evidence>
<keyword evidence="3" id="KW-0680">Restriction system</keyword>
<sequence>MVPTGFHIVFSRILELSTDKGDLVLDSFLGSGTTAAVAHKMGRRYIGIEMGEHAYTHCKVRLDKVIAGLDMGGITKAVDWQGGGGYHFYELAPTLINRDDFDEPVINRSYDSDMLAAAVALHEGFRYQPDSNLFWKQSVGNENSYLFVTTRHLDSVYLDSIRSTMEEDEFLIIACRSFDYGIDRAYNNIIIKKIPQMLFDRCEFGRDHYNLNIVHPPAYEDSGNEVGYDE</sequence>
<name>A0A2K4ZB42_9FIRM</name>
<dbReference type="GO" id="GO:0003677">
    <property type="term" value="F:DNA binding"/>
    <property type="evidence" value="ECO:0007669"/>
    <property type="project" value="InterPro"/>
</dbReference>
<gene>
    <name evidence="6" type="primary">bamHIM</name>
    <name evidence="6" type="ORF">AMURIS_00392</name>
</gene>
<dbReference type="OrthoDB" id="9800801at2"/>
<organism evidence="6 7">
    <name type="scientific">Acetatifactor muris</name>
    <dbReference type="NCBI Taxonomy" id="879566"/>
    <lineage>
        <taxon>Bacteria</taxon>
        <taxon>Bacillati</taxon>
        <taxon>Bacillota</taxon>
        <taxon>Clostridia</taxon>
        <taxon>Lachnospirales</taxon>
        <taxon>Lachnospiraceae</taxon>
        <taxon>Acetatifactor</taxon>
    </lineage>
</organism>
<dbReference type="InterPro" id="IPR002941">
    <property type="entry name" value="DNA_methylase_N4/N6"/>
</dbReference>
<dbReference type="EC" id="2.1.1.-" evidence="4"/>
<feature type="domain" description="DNA methylase N-4/N-6" evidence="5">
    <location>
        <begin position="11"/>
        <end position="56"/>
    </location>
</feature>
<dbReference type="PRINTS" id="PR00508">
    <property type="entry name" value="S21N4MTFRASE"/>
</dbReference>
<dbReference type="Pfam" id="PF01555">
    <property type="entry name" value="N6_N4_Mtase"/>
    <property type="match status" value="1"/>
</dbReference>
<evidence type="ECO:0000256" key="2">
    <source>
        <dbReference type="ARBA" id="ARBA00022679"/>
    </source>
</evidence>
<dbReference type="InterPro" id="IPR001091">
    <property type="entry name" value="RM_Methyltransferase"/>
</dbReference>
<protein>
    <recommendedName>
        <fullName evidence="4">Methyltransferase</fullName>
        <ecNumber evidence="4">2.1.1.-</ecNumber>
    </recommendedName>
</protein>
<evidence type="ECO:0000259" key="5">
    <source>
        <dbReference type="Pfam" id="PF01555"/>
    </source>
</evidence>
<reference evidence="6 7" key="1">
    <citation type="submission" date="2018-01" db="EMBL/GenBank/DDBJ databases">
        <authorList>
            <person name="Gaut B.S."/>
            <person name="Morton B.R."/>
            <person name="Clegg M.T."/>
            <person name="Duvall M.R."/>
        </authorList>
    </citation>
    <scope>NUCLEOTIDE SEQUENCE [LARGE SCALE GENOMIC DNA]</scope>
    <source>
        <strain evidence="6">GP69</strain>
    </source>
</reference>
<keyword evidence="7" id="KW-1185">Reference proteome</keyword>
<evidence type="ECO:0000313" key="6">
    <source>
        <dbReference type="EMBL" id="SOY27688.1"/>
    </source>
</evidence>
<dbReference type="InterPro" id="IPR029063">
    <property type="entry name" value="SAM-dependent_MTases_sf"/>
</dbReference>
<evidence type="ECO:0000313" key="7">
    <source>
        <dbReference type="Proteomes" id="UP000236311"/>
    </source>
</evidence>
<evidence type="ECO:0000256" key="4">
    <source>
        <dbReference type="RuleBase" id="RU362026"/>
    </source>
</evidence>
<dbReference type="GO" id="GO:0008170">
    <property type="term" value="F:N-methyltransferase activity"/>
    <property type="evidence" value="ECO:0007669"/>
    <property type="project" value="InterPro"/>
</dbReference>
<evidence type="ECO:0000256" key="3">
    <source>
        <dbReference type="ARBA" id="ARBA00022747"/>
    </source>
</evidence>
<dbReference type="AlphaFoldDB" id="A0A2K4ZB42"/>
<comment type="similarity">
    <text evidence="4">Belongs to the N(4)/N(6)-methyltransferase family.</text>
</comment>
<dbReference type="Gene3D" id="3.40.50.150">
    <property type="entry name" value="Vaccinia Virus protein VP39"/>
    <property type="match status" value="1"/>
</dbReference>